<reference evidence="5 6" key="1">
    <citation type="journal article" date="2021" name="Microorganisms">
        <title>Acidisoma silvae sp. nov. and Acidisomacellulosilytica sp. nov., Two Acidophilic Bacteria Isolated from Decaying Wood, Hydrolyzing Cellulose and Producing Poly-3-hydroxybutyrate.</title>
        <authorList>
            <person name="Mieszkin S."/>
            <person name="Pouder E."/>
            <person name="Uroz S."/>
            <person name="Simon-Colin C."/>
            <person name="Alain K."/>
        </authorList>
    </citation>
    <scope>NUCLEOTIDE SEQUENCE [LARGE SCALE GENOMIC DNA]</scope>
    <source>
        <strain evidence="5 6">HW T5.17</strain>
    </source>
</reference>
<dbReference type="InterPro" id="IPR036390">
    <property type="entry name" value="WH_DNA-bd_sf"/>
</dbReference>
<dbReference type="SUPFAM" id="SSF46785">
    <property type="entry name" value="Winged helix' DNA-binding domain"/>
    <property type="match status" value="1"/>
</dbReference>
<dbReference type="Gene3D" id="1.10.10.10">
    <property type="entry name" value="Winged helix-like DNA-binding domain superfamily/Winged helix DNA-binding domain"/>
    <property type="match status" value="1"/>
</dbReference>
<dbReference type="SUPFAM" id="SSF48008">
    <property type="entry name" value="GntR ligand-binding domain-like"/>
    <property type="match status" value="1"/>
</dbReference>
<sequence>MFKRIEAAALLKLSHETLTDRAYAALKKALTAGDFAPGHVLVIRTVAEAYGISPTPVREALQRLVAERMLVLQSNRSIIVPYLSDSRFAELTRIRCALEGMAAERAATRMTPAQLDELRQIVAKIEDAIARQDIHAYVHLNRAFHFGIYECAESPILLSMIEDLWCQVGPFFTHLFDDIVYVPKANNLHFIILELLAKKDAEGVRDSVRIDIDTAALTLTPQLESESAVEALIGA</sequence>
<keyword evidence="2" id="KW-0238">DNA-binding</keyword>
<dbReference type="AlphaFoldDB" id="A0A963Z2H6"/>
<name>A0A963Z2H6_9PROT</name>
<dbReference type="PROSITE" id="PS50949">
    <property type="entry name" value="HTH_GNTR"/>
    <property type="match status" value="1"/>
</dbReference>
<dbReference type="Pfam" id="PF00392">
    <property type="entry name" value="GntR"/>
    <property type="match status" value="1"/>
</dbReference>
<evidence type="ECO:0000313" key="5">
    <source>
        <dbReference type="EMBL" id="MCB8881306.1"/>
    </source>
</evidence>
<dbReference type="PANTHER" id="PTHR43537:SF39">
    <property type="entry name" value="HTH-TYPE TRANSCRIPTIONAL REGULATOR MCBR"/>
    <property type="match status" value="1"/>
</dbReference>
<feature type="domain" description="HTH gntR-type" evidence="4">
    <location>
        <begin position="16"/>
        <end position="83"/>
    </location>
</feature>
<comment type="caution">
    <text evidence="5">The sequence shown here is derived from an EMBL/GenBank/DDBJ whole genome shotgun (WGS) entry which is preliminary data.</text>
</comment>
<evidence type="ECO:0000256" key="1">
    <source>
        <dbReference type="ARBA" id="ARBA00023015"/>
    </source>
</evidence>
<proteinExistence type="predicted"/>
<dbReference type="Gene3D" id="1.20.120.530">
    <property type="entry name" value="GntR ligand-binding domain-like"/>
    <property type="match status" value="1"/>
</dbReference>
<dbReference type="Proteomes" id="UP000721844">
    <property type="component" value="Unassembled WGS sequence"/>
</dbReference>
<protein>
    <submittedName>
        <fullName evidence="5">GntR family transcriptional regulator</fullName>
    </submittedName>
</protein>
<dbReference type="InterPro" id="IPR008920">
    <property type="entry name" value="TF_FadR/GntR_C"/>
</dbReference>
<dbReference type="EMBL" id="JAESVA010000004">
    <property type="protein sequence ID" value="MCB8881306.1"/>
    <property type="molecule type" value="Genomic_DNA"/>
</dbReference>
<accession>A0A963Z2H6</accession>
<dbReference type="PANTHER" id="PTHR43537">
    <property type="entry name" value="TRANSCRIPTIONAL REGULATOR, GNTR FAMILY"/>
    <property type="match status" value="1"/>
</dbReference>
<dbReference type="InterPro" id="IPR036388">
    <property type="entry name" value="WH-like_DNA-bd_sf"/>
</dbReference>
<dbReference type="InterPro" id="IPR000524">
    <property type="entry name" value="Tscrpt_reg_HTH_GntR"/>
</dbReference>
<organism evidence="5 6">
    <name type="scientific">Acidisoma cellulosilyticum</name>
    <dbReference type="NCBI Taxonomy" id="2802395"/>
    <lineage>
        <taxon>Bacteria</taxon>
        <taxon>Pseudomonadati</taxon>
        <taxon>Pseudomonadota</taxon>
        <taxon>Alphaproteobacteria</taxon>
        <taxon>Acetobacterales</taxon>
        <taxon>Acidocellaceae</taxon>
        <taxon>Acidisoma</taxon>
    </lineage>
</organism>
<gene>
    <name evidence="5" type="ORF">ACELLULO517_13745</name>
</gene>
<dbReference type="GO" id="GO:0003677">
    <property type="term" value="F:DNA binding"/>
    <property type="evidence" value="ECO:0007669"/>
    <property type="project" value="UniProtKB-KW"/>
</dbReference>
<keyword evidence="3" id="KW-0804">Transcription</keyword>
<dbReference type="SMART" id="SM00895">
    <property type="entry name" value="FCD"/>
    <property type="match status" value="1"/>
</dbReference>
<evidence type="ECO:0000256" key="2">
    <source>
        <dbReference type="ARBA" id="ARBA00023125"/>
    </source>
</evidence>
<dbReference type="RefSeq" id="WP_227307977.1">
    <property type="nucleotide sequence ID" value="NZ_JAESVA010000004.1"/>
</dbReference>
<dbReference type="SMART" id="SM00345">
    <property type="entry name" value="HTH_GNTR"/>
    <property type="match status" value="1"/>
</dbReference>
<dbReference type="Pfam" id="PF07729">
    <property type="entry name" value="FCD"/>
    <property type="match status" value="1"/>
</dbReference>
<keyword evidence="6" id="KW-1185">Reference proteome</keyword>
<evidence type="ECO:0000313" key="6">
    <source>
        <dbReference type="Proteomes" id="UP000721844"/>
    </source>
</evidence>
<evidence type="ECO:0000259" key="4">
    <source>
        <dbReference type="PROSITE" id="PS50949"/>
    </source>
</evidence>
<keyword evidence="1" id="KW-0805">Transcription regulation</keyword>
<evidence type="ECO:0000256" key="3">
    <source>
        <dbReference type="ARBA" id="ARBA00023163"/>
    </source>
</evidence>
<dbReference type="GO" id="GO:0003700">
    <property type="term" value="F:DNA-binding transcription factor activity"/>
    <property type="evidence" value="ECO:0007669"/>
    <property type="project" value="InterPro"/>
</dbReference>
<dbReference type="InterPro" id="IPR011711">
    <property type="entry name" value="GntR_C"/>
</dbReference>